<dbReference type="CDD" id="cd06170">
    <property type="entry name" value="LuxR_C_like"/>
    <property type="match status" value="1"/>
</dbReference>
<dbReference type="Pfam" id="PF00196">
    <property type="entry name" value="GerE"/>
    <property type="match status" value="1"/>
</dbReference>
<dbReference type="InterPro" id="IPR039420">
    <property type="entry name" value="WalR-like"/>
</dbReference>
<sequence>MSSGDEVPTTLVASSSFVREGLTSFLSGTRFRVAGATASEMESGSADDAPRLILASLDDAASVDSARALRAARADSILVIFGRADAPTTLPRDLCLMAQAVLDRDIGRDTLVKVLDAVMSGVTVQSANLFSWMIERPRTAPEPLSGSQQIIVAGVEDPEEPPCHPLSSRELNVLRCLADGASNKVIALKFDLAEATVKIHVKNILRKLKTQNRTQAAIWAREHGIYPK</sequence>
<feature type="domain" description="HTH luxR-type" evidence="2">
    <location>
        <begin position="159"/>
        <end position="224"/>
    </location>
</feature>
<dbReference type="EMBL" id="CP029550">
    <property type="protein sequence ID" value="AWN39926.1"/>
    <property type="molecule type" value="Genomic_DNA"/>
</dbReference>
<dbReference type="GO" id="GO:0006355">
    <property type="term" value="P:regulation of DNA-templated transcription"/>
    <property type="evidence" value="ECO:0007669"/>
    <property type="project" value="InterPro"/>
</dbReference>
<organism evidence="3 4">
    <name type="scientific">Methylobacterium durans</name>
    <dbReference type="NCBI Taxonomy" id="2202825"/>
    <lineage>
        <taxon>Bacteria</taxon>
        <taxon>Pseudomonadati</taxon>
        <taxon>Pseudomonadota</taxon>
        <taxon>Alphaproteobacteria</taxon>
        <taxon>Hyphomicrobiales</taxon>
        <taxon>Methylobacteriaceae</taxon>
        <taxon>Methylobacterium</taxon>
    </lineage>
</organism>
<keyword evidence="4" id="KW-1185">Reference proteome</keyword>
<evidence type="ECO:0000256" key="1">
    <source>
        <dbReference type="ARBA" id="ARBA00023125"/>
    </source>
</evidence>
<reference evidence="4" key="1">
    <citation type="submission" date="2018-05" db="EMBL/GenBank/DDBJ databases">
        <title>Complete Genome Sequence of Methylobacterium sp. 17SD2-17.</title>
        <authorList>
            <person name="Srinivasan S."/>
        </authorList>
    </citation>
    <scope>NUCLEOTIDE SEQUENCE [LARGE SCALE GENOMIC DNA]</scope>
    <source>
        <strain evidence="4">17SD2-17</strain>
    </source>
</reference>
<dbReference type="PANTHER" id="PTHR43214:SF42">
    <property type="entry name" value="TRANSCRIPTIONAL REGULATORY PROTEIN DESR"/>
    <property type="match status" value="1"/>
</dbReference>
<dbReference type="AlphaFoldDB" id="A0A2U8W3R8"/>
<proteinExistence type="predicted"/>
<dbReference type="SMART" id="SM00421">
    <property type="entry name" value="HTH_LUXR"/>
    <property type="match status" value="1"/>
</dbReference>
<dbReference type="PRINTS" id="PR00038">
    <property type="entry name" value="HTHLUXR"/>
</dbReference>
<dbReference type="PANTHER" id="PTHR43214">
    <property type="entry name" value="TWO-COMPONENT RESPONSE REGULATOR"/>
    <property type="match status" value="1"/>
</dbReference>
<dbReference type="OrthoDB" id="7826527at2"/>
<dbReference type="InterPro" id="IPR000792">
    <property type="entry name" value="Tscrpt_reg_LuxR_C"/>
</dbReference>
<name>A0A2U8W3R8_9HYPH</name>
<dbReference type="Proteomes" id="UP000245926">
    <property type="component" value="Chromosome"/>
</dbReference>
<evidence type="ECO:0000259" key="2">
    <source>
        <dbReference type="PROSITE" id="PS50043"/>
    </source>
</evidence>
<protein>
    <recommendedName>
        <fullName evidence="2">HTH luxR-type domain-containing protein</fullName>
    </recommendedName>
</protein>
<evidence type="ECO:0000313" key="4">
    <source>
        <dbReference type="Proteomes" id="UP000245926"/>
    </source>
</evidence>
<dbReference type="KEGG" id="mets:DK389_04445"/>
<dbReference type="GO" id="GO:0003677">
    <property type="term" value="F:DNA binding"/>
    <property type="evidence" value="ECO:0007669"/>
    <property type="project" value="UniProtKB-KW"/>
</dbReference>
<evidence type="ECO:0000313" key="3">
    <source>
        <dbReference type="EMBL" id="AWN39926.1"/>
    </source>
</evidence>
<gene>
    <name evidence="3" type="ORF">DK389_04445</name>
</gene>
<dbReference type="PROSITE" id="PS00622">
    <property type="entry name" value="HTH_LUXR_1"/>
    <property type="match status" value="1"/>
</dbReference>
<dbReference type="InterPro" id="IPR016032">
    <property type="entry name" value="Sig_transdc_resp-reg_C-effctor"/>
</dbReference>
<accession>A0A2U8W3R8</accession>
<dbReference type="SUPFAM" id="SSF46894">
    <property type="entry name" value="C-terminal effector domain of the bipartite response regulators"/>
    <property type="match status" value="1"/>
</dbReference>
<dbReference type="PROSITE" id="PS50043">
    <property type="entry name" value="HTH_LUXR_2"/>
    <property type="match status" value="1"/>
</dbReference>
<dbReference type="Gene3D" id="3.40.50.2300">
    <property type="match status" value="1"/>
</dbReference>
<keyword evidence="1" id="KW-0238">DNA-binding</keyword>